<dbReference type="InterPro" id="IPR043129">
    <property type="entry name" value="ATPase_NBD"/>
</dbReference>
<protein>
    <submittedName>
        <fullName evidence="4">FGGY carbohydrate kinase domain-containing protein</fullName>
    </submittedName>
</protein>
<evidence type="ECO:0000256" key="1">
    <source>
        <dbReference type="ARBA" id="ARBA00022679"/>
    </source>
</evidence>
<accession>A0AAE1X3Q0</accession>
<reference evidence="4" key="2">
    <citation type="journal article" date="2024" name="Plant">
        <title>Genomic evolution and insights into agronomic trait innovations of Sesamum species.</title>
        <authorList>
            <person name="Miao H."/>
            <person name="Wang L."/>
            <person name="Qu L."/>
            <person name="Liu H."/>
            <person name="Sun Y."/>
            <person name="Le M."/>
            <person name="Wang Q."/>
            <person name="Wei S."/>
            <person name="Zheng Y."/>
            <person name="Lin W."/>
            <person name="Duan Y."/>
            <person name="Cao H."/>
            <person name="Xiong S."/>
            <person name="Wang X."/>
            <person name="Wei L."/>
            <person name="Li C."/>
            <person name="Ma Q."/>
            <person name="Ju M."/>
            <person name="Zhao R."/>
            <person name="Li G."/>
            <person name="Mu C."/>
            <person name="Tian Q."/>
            <person name="Mei H."/>
            <person name="Zhang T."/>
            <person name="Gao T."/>
            <person name="Zhang H."/>
        </authorList>
    </citation>
    <scope>NUCLEOTIDE SEQUENCE</scope>
    <source>
        <strain evidence="4">K16</strain>
    </source>
</reference>
<dbReference type="InterPro" id="IPR018485">
    <property type="entry name" value="FGGY_C"/>
</dbReference>
<dbReference type="GO" id="GO:0005737">
    <property type="term" value="C:cytoplasm"/>
    <property type="evidence" value="ECO:0007669"/>
    <property type="project" value="TreeGrafter"/>
</dbReference>
<feature type="domain" description="Carbohydrate kinase FGGY C-terminal" evidence="3">
    <location>
        <begin position="284"/>
        <end position="334"/>
    </location>
</feature>
<dbReference type="PANTHER" id="PTHR43435">
    <property type="entry name" value="RIBULOKINASE"/>
    <property type="match status" value="1"/>
</dbReference>
<keyword evidence="5" id="KW-1185">Reference proteome</keyword>
<evidence type="ECO:0000259" key="3">
    <source>
        <dbReference type="Pfam" id="PF02782"/>
    </source>
</evidence>
<keyword evidence="1" id="KW-0808">Transferase</keyword>
<dbReference type="Pfam" id="PF02782">
    <property type="entry name" value="FGGY_C"/>
    <property type="match status" value="2"/>
</dbReference>
<organism evidence="4 5">
    <name type="scientific">Sesamum angolense</name>
    <dbReference type="NCBI Taxonomy" id="2727404"/>
    <lineage>
        <taxon>Eukaryota</taxon>
        <taxon>Viridiplantae</taxon>
        <taxon>Streptophyta</taxon>
        <taxon>Embryophyta</taxon>
        <taxon>Tracheophyta</taxon>
        <taxon>Spermatophyta</taxon>
        <taxon>Magnoliopsida</taxon>
        <taxon>eudicotyledons</taxon>
        <taxon>Gunneridae</taxon>
        <taxon>Pentapetalae</taxon>
        <taxon>asterids</taxon>
        <taxon>lamiids</taxon>
        <taxon>Lamiales</taxon>
        <taxon>Pedaliaceae</taxon>
        <taxon>Sesamum</taxon>
    </lineage>
</organism>
<evidence type="ECO:0000313" key="5">
    <source>
        <dbReference type="Proteomes" id="UP001289374"/>
    </source>
</evidence>
<name>A0AAE1X3Q0_9LAMI</name>
<dbReference type="GO" id="GO:0019150">
    <property type="term" value="F:D-ribulokinase activity"/>
    <property type="evidence" value="ECO:0007669"/>
    <property type="project" value="TreeGrafter"/>
</dbReference>
<evidence type="ECO:0000313" key="4">
    <source>
        <dbReference type="EMBL" id="KAK4404546.1"/>
    </source>
</evidence>
<feature type="domain" description="Carbohydrate kinase FGGY C-terminal" evidence="3">
    <location>
        <begin position="163"/>
        <end position="275"/>
    </location>
</feature>
<reference evidence="4" key="1">
    <citation type="submission" date="2020-06" db="EMBL/GenBank/DDBJ databases">
        <authorList>
            <person name="Li T."/>
            <person name="Hu X."/>
            <person name="Zhang T."/>
            <person name="Song X."/>
            <person name="Zhang H."/>
            <person name="Dai N."/>
            <person name="Sheng W."/>
            <person name="Hou X."/>
            <person name="Wei L."/>
        </authorList>
    </citation>
    <scope>NUCLEOTIDE SEQUENCE</scope>
    <source>
        <strain evidence="4">K16</strain>
        <tissue evidence="4">Leaf</tissue>
    </source>
</reference>
<proteinExistence type="predicted"/>
<keyword evidence="2 4" id="KW-0418">Kinase</keyword>
<dbReference type="EMBL" id="JACGWL010000004">
    <property type="protein sequence ID" value="KAK4404546.1"/>
    <property type="molecule type" value="Genomic_DNA"/>
</dbReference>
<dbReference type="AlphaFoldDB" id="A0AAE1X3Q0"/>
<dbReference type="Gene3D" id="3.30.420.40">
    <property type="match status" value="2"/>
</dbReference>
<dbReference type="PANTHER" id="PTHR43435:SF4">
    <property type="entry name" value="FGGY CARBOHYDRATE KINASE DOMAIN-CONTAINING PROTEIN"/>
    <property type="match status" value="1"/>
</dbReference>
<gene>
    <name evidence="4" type="ORF">Sango_0823200</name>
</gene>
<dbReference type="SUPFAM" id="SSF53067">
    <property type="entry name" value="Actin-like ATPase domain"/>
    <property type="match status" value="2"/>
</dbReference>
<sequence>MEPPKLLWVKENLQESWSLAFRWMDLSDWLSYRATGDDTRSLCTIVCKWTYLGHAHMHQNDEIDSRDMEARGWDDDFWEEIGLGDLVDGHHSKIGRSVAFPGHALGSGLTPDAAKELGLAAGTPVGTSLIDAHAGGVGVMESVPMADFASEEVDEEAICHRMVLVCGTSTCHMAISKNKLFIPGVWGPFWSAMVPQYWLTEGGQSATGAVLDYVIENHVASPLLANRAASRSISIFELLNEILETLKQEVGSPFLAALTRDIHILPDFHGNSFPPTCFLINCFRYQIDTLLACGGLSKNSLFIQEQADITGYPIVLPRENESVLLGAAILGAVASKKHPTVQDAMKALNAAGQVVYPCKDKVKKYHDAKYRIFRDLYEQQLSQRSIMKDALS</sequence>
<comment type="caution">
    <text evidence="4">The sequence shown here is derived from an EMBL/GenBank/DDBJ whole genome shotgun (WGS) entry which is preliminary data.</text>
</comment>
<evidence type="ECO:0000256" key="2">
    <source>
        <dbReference type="ARBA" id="ARBA00022777"/>
    </source>
</evidence>
<dbReference type="Proteomes" id="UP001289374">
    <property type="component" value="Unassembled WGS sequence"/>
</dbReference>
<dbReference type="GO" id="GO:0019321">
    <property type="term" value="P:pentose metabolic process"/>
    <property type="evidence" value="ECO:0007669"/>
    <property type="project" value="TreeGrafter"/>
</dbReference>